<organism evidence="1 2">
    <name type="scientific">Auriscalpium vulgare</name>
    <dbReference type="NCBI Taxonomy" id="40419"/>
    <lineage>
        <taxon>Eukaryota</taxon>
        <taxon>Fungi</taxon>
        <taxon>Dikarya</taxon>
        <taxon>Basidiomycota</taxon>
        <taxon>Agaricomycotina</taxon>
        <taxon>Agaricomycetes</taxon>
        <taxon>Russulales</taxon>
        <taxon>Auriscalpiaceae</taxon>
        <taxon>Auriscalpium</taxon>
    </lineage>
</organism>
<name>A0ACB8RTL1_9AGAM</name>
<reference evidence="1" key="2">
    <citation type="journal article" date="2022" name="New Phytol.">
        <title>Evolutionary transition to the ectomycorrhizal habit in the genomes of a hyperdiverse lineage of mushroom-forming fungi.</title>
        <authorList>
            <person name="Looney B."/>
            <person name="Miyauchi S."/>
            <person name="Morin E."/>
            <person name="Drula E."/>
            <person name="Courty P.E."/>
            <person name="Kohler A."/>
            <person name="Kuo A."/>
            <person name="LaButti K."/>
            <person name="Pangilinan J."/>
            <person name="Lipzen A."/>
            <person name="Riley R."/>
            <person name="Andreopoulos W."/>
            <person name="He G."/>
            <person name="Johnson J."/>
            <person name="Nolan M."/>
            <person name="Tritt A."/>
            <person name="Barry K.W."/>
            <person name="Grigoriev I.V."/>
            <person name="Nagy L.G."/>
            <person name="Hibbett D."/>
            <person name="Henrissat B."/>
            <person name="Matheny P.B."/>
            <person name="Labbe J."/>
            <person name="Martin F.M."/>
        </authorList>
    </citation>
    <scope>NUCLEOTIDE SEQUENCE</scope>
    <source>
        <strain evidence="1">FP105234-sp</strain>
    </source>
</reference>
<keyword evidence="2" id="KW-1185">Reference proteome</keyword>
<protein>
    <submittedName>
        <fullName evidence="1">Uncharacterized protein</fullName>
    </submittedName>
</protein>
<comment type="caution">
    <text evidence="1">The sequence shown here is derived from an EMBL/GenBank/DDBJ whole genome shotgun (WGS) entry which is preliminary data.</text>
</comment>
<proteinExistence type="predicted"/>
<sequence>MSTPSPLPVSPPQPQLWWKLMLLKSFIDRVVLDVSSSTDWAALSETVSGLIQVDECTVAFYKGMRIGDAGSWAALNAELRRAHGLAASPVPVALGKLSAICSRKDAFQQLSILPKRADYETWY</sequence>
<evidence type="ECO:0000313" key="2">
    <source>
        <dbReference type="Proteomes" id="UP000814033"/>
    </source>
</evidence>
<reference evidence="1" key="1">
    <citation type="submission" date="2021-02" db="EMBL/GenBank/DDBJ databases">
        <authorList>
            <consortium name="DOE Joint Genome Institute"/>
            <person name="Ahrendt S."/>
            <person name="Looney B.P."/>
            <person name="Miyauchi S."/>
            <person name="Morin E."/>
            <person name="Drula E."/>
            <person name="Courty P.E."/>
            <person name="Chicoki N."/>
            <person name="Fauchery L."/>
            <person name="Kohler A."/>
            <person name="Kuo A."/>
            <person name="Labutti K."/>
            <person name="Pangilinan J."/>
            <person name="Lipzen A."/>
            <person name="Riley R."/>
            <person name="Andreopoulos W."/>
            <person name="He G."/>
            <person name="Johnson J."/>
            <person name="Barry K.W."/>
            <person name="Grigoriev I.V."/>
            <person name="Nagy L."/>
            <person name="Hibbett D."/>
            <person name="Henrissat B."/>
            <person name="Matheny P.B."/>
            <person name="Labbe J."/>
            <person name="Martin F."/>
        </authorList>
    </citation>
    <scope>NUCLEOTIDE SEQUENCE</scope>
    <source>
        <strain evidence="1">FP105234-sp</strain>
    </source>
</reference>
<accession>A0ACB8RTL1</accession>
<gene>
    <name evidence="1" type="ORF">FA95DRAFT_1605968</name>
</gene>
<evidence type="ECO:0000313" key="1">
    <source>
        <dbReference type="EMBL" id="KAI0047539.1"/>
    </source>
</evidence>
<dbReference type="EMBL" id="MU275902">
    <property type="protein sequence ID" value="KAI0047539.1"/>
    <property type="molecule type" value="Genomic_DNA"/>
</dbReference>
<dbReference type="Proteomes" id="UP000814033">
    <property type="component" value="Unassembled WGS sequence"/>
</dbReference>